<dbReference type="Proteomes" id="UP000295718">
    <property type="component" value="Unassembled WGS sequence"/>
</dbReference>
<accession>A0A4V2QC63</accession>
<dbReference type="STRING" id="1469948.GCA_000732725_01948"/>
<feature type="domain" description="Sensor histidine kinase NatK-like C-terminal" evidence="2">
    <location>
        <begin position="337"/>
        <end position="434"/>
    </location>
</feature>
<proteinExistence type="predicted"/>
<dbReference type="EMBL" id="SLUO01000005">
    <property type="protein sequence ID" value="TCL59067.1"/>
    <property type="molecule type" value="Genomic_DNA"/>
</dbReference>
<evidence type="ECO:0000256" key="1">
    <source>
        <dbReference type="SAM" id="Phobius"/>
    </source>
</evidence>
<evidence type="ECO:0000313" key="3">
    <source>
        <dbReference type="EMBL" id="TCL59067.1"/>
    </source>
</evidence>
<dbReference type="GO" id="GO:0016301">
    <property type="term" value="F:kinase activity"/>
    <property type="evidence" value="ECO:0007669"/>
    <property type="project" value="UniProtKB-KW"/>
</dbReference>
<reference evidence="3 4" key="1">
    <citation type="submission" date="2019-03" db="EMBL/GenBank/DDBJ databases">
        <title>Genomic Encyclopedia of Type Strains, Phase IV (KMG-IV): sequencing the most valuable type-strain genomes for metagenomic binning, comparative biology and taxonomic classification.</title>
        <authorList>
            <person name="Goeker M."/>
        </authorList>
    </citation>
    <scope>NUCLEOTIDE SEQUENCE [LARGE SCALE GENOMIC DNA]</scope>
    <source>
        <strain evidence="3 4">DSM 100556</strain>
    </source>
</reference>
<keyword evidence="1" id="KW-0812">Transmembrane</keyword>
<keyword evidence="3" id="KW-0808">Transferase</keyword>
<organism evidence="3 4">
    <name type="scientific">Kineothrix alysoides</name>
    <dbReference type="NCBI Taxonomy" id="1469948"/>
    <lineage>
        <taxon>Bacteria</taxon>
        <taxon>Bacillati</taxon>
        <taxon>Bacillota</taxon>
        <taxon>Clostridia</taxon>
        <taxon>Lachnospirales</taxon>
        <taxon>Lachnospiraceae</taxon>
        <taxon>Kineothrix</taxon>
    </lineage>
</organism>
<keyword evidence="1" id="KW-1133">Transmembrane helix</keyword>
<dbReference type="CDD" id="cd16935">
    <property type="entry name" value="HATPase_AgrC-ComD-like"/>
    <property type="match status" value="1"/>
</dbReference>
<comment type="caution">
    <text evidence="3">The sequence shown here is derived from an EMBL/GenBank/DDBJ whole genome shotgun (WGS) entry which is preliminary data.</text>
</comment>
<keyword evidence="1" id="KW-0472">Membrane</keyword>
<feature type="transmembrane region" description="Helical" evidence="1">
    <location>
        <begin position="200"/>
        <end position="219"/>
    </location>
</feature>
<dbReference type="PANTHER" id="PTHR40448:SF1">
    <property type="entry name" value="TWO-COMPONENT SENSOR HISTIDINE KINASE"/>
    <property type="match status" value="1"/>
</dbReference>
<evidence type="ECO:0000313" key="4">
    <source>
        <dbReference type="Proteomes" id="UP000295718"/>
    </source>
</evidence>
<name>A0A4V2QC63_9FIRM</name>
<feature type="transmembrane region" description="Helical" evidence="1">
    <location>
        <begin position="40"/>
        <end position="57"/>
    </location>
</feature>
<feature type="transmembrane region" description="Helical" evidence="1">
    <location>
        <begin position="90"/>
        <end position="111"/>
    </location>
</feature>
<protein>
    <submittedName>
        <fullName evidence="3">Sensor histidine kinase YesM</fullName>
    </submittedName>
</protein>
<dbReference type="RefSeq" id="WP_051869377.1">
    <property type="nucleotide sequence ID" value="NZ_JPNB01000001.1"/>
</dbReference>
<evidence type="ECO:0000259" key="2">
    <source>
        <dbReference type="Pfam" id="PF14501"/>
    </source>
</evidence>
<dbReference type="OrthoDB" id="9156435at2"/>
<keyword evidence="3" id="KW-0418">Kinase</keyword>
<gene>
    <name evidence="3" type="ORF">EDD76_105244</name>
</gene>
<keyword evidence="4" id="KW-1185">Reference proteome</keyword>
<feature type="transmembrane region" description="Helical" evidence="1">
    <location>
        <begin position="6"/>
        <end position="28"/>
    </location>
</feature>
<dbReference type="SUPFAM" id="SSF55874">
    <property type="entry name" value="ATPase domain of HSP90 chaperone/DNA topoisomerase II/histidine kinase"/>
    <property type="match status" value="1"/>
</dbReference>
<sequence>MSLFRLLEISVYQLFDLFPNLILAIVPFRDSMRFSKRNTTIIVLVLYALLVCSRILALKGISVAAFMTTLWIILYLCFYMICIRAQLTKLLFVLLTVLNYGSFVAIIYSHFAFQRFPLAIARPYSFFSTGILLLTYSVSYPILYRMVNRKLKILITFPENNKFWRYLWLVPATFCLSYYYNLYANGGIISFSTELNNVLFAAFFNLGALFVTYLVMHLLGESNANLKLKAENYQLGMQSMQYENLKGRMEDARRAKHDLRQILAVVQSYLKDDDKEGLSEYMHRYEISLPSASPISYCGDYALNALIVYYADMAEAKHISFDAKVQYPDSLDITDTDAAVLFGNLLENAIEACIRQTQERRFILLRTKAIQGMLVITLDNSYSGSIERLGDIFLSSKSKREGIGTSSIQKIAKKYNGTAQFHFDDTSFHASVILNTHIHY</sequence>
<dbReference type="AlphaFoldDB" id="A0A4V2QC63"/>
<dbReference type="InterPro" id="IPR036890">
    <property type="entry name" value="HATPase_C_sf"/>
</dbReference>
<feature type="transmembrane region" description="Helical" evidence="1">
    <location>
        <begin position="163"/>
        <end position="180"/>
    </location>
</feature>
<feature type="transmembrane region" description="Helical" evidence="1">
    <location>
        <begin position="123"/>
        <end position="143"/>
    </location>
</feature>
<dbReference type="GO" id="GO:0042802">
    <property type="term" value="F:identical protein binding"/>
    <property type="evidence" value="ECO:0007669"/>
    <property type="project" value="TreeGrafter"/>
</dbReference>
<dbReference type="InterPro" id="IPR032834">
    <property type="entry name" value="NatK-like_C"/>
</dbReference>
<dbReference type="Pfam" id="PF14501">
    <property type="entry name" value="HATPase_c_5"/>
    <property type="match status" value="1"/>
</dbReference>
<dbReference type="Gene3D" id="3.30.565.10">
    <property type="entry name" value="Histidine kinase-like ATPase, C-terminal domain"/>
    <property type="match status" value="1"/>
</dbReference>
<feature type="transmembrane region" description="Helical" evidence="1">
    <location>
        <begin position="63"/>
        <end position="83"/>
    </location>
</feature>
<dbReference type="PANTHER" id="PTHR40448">
    <property type="entry name" value="TWO-COMPONENT SENSOR HISTIDINE KINASE"/>
    <property type="match status" value="1"/>
</dbReference>